<dbReference type="GO" id="GO:0005737">
    <property type="term" value="C:cytoplasm"/>
    <property type="evidence" value="ECO:0007669"/>
    <property type="project" value="TreeGrafter"/>
</dbReference>
<accession>A0A5J5D597</accession>
<dbReference type="InterPro" id="IPR007122">
    <property type="entry name" value="Villin/Gelsolin"/>
</dbReference>
<comment type="caution">
    <text evidence="2">The sequence shown here is derived from an EMBL/GenBank/DDBJ whole genome shotgun (WGS) entry which is preliminary data.</text>
</comment>
<dbReference type="SUPFAM" id="SSF55753">
    <property type="entry name" value="Actin depolymerizing proteins"/>
    <property type="match status" value="2"/>
</dbReference>
<dbReference type="GO" id="GO:0008154">
    <property type="term" value="P:actin polymerization or depolymerization"/>
    <property type="evidence" value="ECO:0007669"/>
    <property type="project" value="TreeGrafter"/>
</dbReference>
<dbReference type="AlphaFoldDB" id="A0A5J5D597"/>
<dbReference type="GO" id="GO:0015629">
    <property type="term" value="C:actin cytoskeleton"/>
    <property type="evidence" value="ECO:0007669"/>
    <property type="project" value="TreeGrafter"/>
</dbReference>
<dbReference type="Proteomes" id="UP000327493">
    <property type="component" value="Chromosome 9"/>
</dbReference>
<reference evidence="2 3" key="1">
    <citation type="submission" date="2019-08" db="EMBL/GenBank/DDBJ databases">
        <title>A chromosome-level genome assembly, high-density linkage maps, and genome scans reveal the genomic architecture of hybrid incompatibilities underlying speciation via character displacement in darters (Percidae: Etheostominae).</title>
        <authorList>
            <person name="Moran R.L."/>
            <person name="Catchen J.M."/>
            <person name="Fuller R.C."/>
        </authorList>
    </citation>
    <scope>NUCLEOTIDE SEQUENCE [LARGE SCALE GENOMIC DNA]</scope>
    <source>
        <strain evidence="2">EspeVRDwgs_2016</strain>
        <tissue evidence="2">Muscle</tissue>
    </source>
</reference>
<evidence type="ECO:0000256" key="1">
    <source>
        <dbReference type="SAM" id="MobiDB-lite"/>
    </source>
</evidence>
<proteinExistence type="predicted"/>
<dbReference type="InterPro" id="IPR029006">
    <property type="entry name" value="ADF-H/Gelsolin-like_dom_sf"/>
</dbReference>
<dbReference type="GO" id="GO:0051016">
    <property type="term" value="P:barbed-end actin filament capping"/>
    <property type="evidence" value="ECO:0007669"/>
    <property type="project" value="TreeGrafter"/>
</dbReference>
<keyword evidence="3" id="KW-1185">Reference proteome</keyword>
<dbReference type="Gene3D" id="3.40.20.10">
    <property type="entry name" value="Severin"/>
    <property type="match status" value="2"/>
</dbReference>
<gene>
    <name evidence="2" type="ORF">FQN60_012602</name>
</gene>
<sequence length="198" mass="22299">MEETTNFVWKGQKANEGAQSSNDFCKQVIKDKNYPQNTKIQVIPEGSETTLFKQFFFNWLDKDETTGQVRHTPSVTLPRWFRFPLTPPNSTTTSHGCPAWHGGRWLRKVQIWRVEGGAKVPVDPSTYGQFFGGDCYRCCTLQSGGREKHIIYTGKGGSALRMTWCFSLSPSTWTIHGWSSSQVRCHSGPRTPSSCGVV</sequence>
<protein>
    <submittedName>
        <fullName evidence="2">Uncharacterized protein</fullName>
    </submittedName>
</protein>
<dbReference type="GO" id="GO:0030031">
    <property type="term" value="P:cell projection assembly"/>
    <property type="evidence" value="ECO:0007669"/>
    <property type="project" value="TreeGrafter"/>
</dbReference>
<evidence type="ECO:0000313" key="2">
    <source>
        <dbReference type="EMBL" id="KAA8589237.1"/>
    </source>
</evidence>
<evidence type="ECO:0000313" key="3">
    <source>
        <dbReference type="Proteomes" id="UP000327493"/>
    </source>
</evidence>
<name>A0A5J5D597_9PERO</name>
<dbReference type="PANTHER" id="PTHR11977">
    <property type="entry name" value="VILLIN"/>
    <property type="match status" value="1"/>
</dbReference>
<feature type="region of interest" description="Disordered" evidence="1">
    <location>
        <begin position="1"/>
        <end position="20"/>
    </location>
</feature>
<dbReference type="GO" id="GO:0007417">
    <property type="term" value="P:central nervous system development"/>
    <property type="evidence" value="ECO:0007669"/>
    <property type="project" value="TreeGrafter"/>
</dbReference>
<dbReference type="PANTHER" id="PTHR11977:SF27">
    <property type="entry name" value="SCINDERIN LIKE A-RELATED"/>
    <property type="match status" value="1"/>
</dbReference>
<dbReference type="EMBL" id="VOFY01000009">
    <property type="protein sequence ID" value="KAA8589237.1"/>
    <property type="molecule type" value="Genomic_DNA"/>
</dbReference>
<dbReference type="GO" id="GO:0051015">
    <property type="term" value="F:actin filament binding"/>
    <property type="evidence" value="ECO:0007669"/>
    <property type="project" value="InterPro"/>
</dbReference>
<dbReference type="GO" id="GO:0051014">
    <property type="term" value="P:actin filament severing"/>
    <property type="evidence" value="ECO:0007669"/>
    <property type="project" value="TreeGrafter"/>
</dbReference>
<organism evidence="2 3">
    <name type="scientific">Etheostoma spectabile</name>
    <name type="common">orangethroat darter</name>
    <dbReference type="NCBI Taxonomy" id="54343"/>
    <lineage>
        <taxon>Eukaryota</taxon>
        <taxon>Metazoa</taxon>
        <taxon>Chordata</taxon>
        <taxon>Craniata</taxon>
        <taxon>Vertebrata</taxon>
        <taxon>Euteleostomi</taxon>
        <taxon>Actinopterygii</taxon>
        <taxon>Neopterygii</taxon>
        <taxon>Teleostei</taxon>
        <taxon>Neoteleostei</taxon>
        <taxon>Acanthomorphata</taxon>
        <taxon>Eupercaria</taxon>
        <taxon>Perciformes</taxon>
        <taxon>Percoidei</taxon>
        <taxon>Percidae</taxon>
        <taxon>Etheostomatinae</taxon>
        <taxon>Etheostoma</taxon>
    </lineage>
</organism>
<dbReference type="GO" id="GO:0005546">
    <property type="term" value="F:phosphatidylinositol-4,5-bisphosphate binding"/>
    <property type="evidence" value="ECO:0007669"/>
    <property type="project" value="TreeGrafter"/>
</dbReference>
<dbReference type="PRINTS" id="PR00597">
    <property type="entry name" value="GELSOLIN"/>
</dbReference>